<evidence type="ECO:0000256" key="3">
    <source>
        <dbReference type="ARBA" id="ARBA00022723"/>
    </source>
</evidence>
<accession>A0AAN7V5W9</accession>
<proteinExistence type="inferred from homology"/>
<feature type="domain" description="Peptidase metallopeptidase" evidence="13">
    <location>
        <begin position="131"/>
        <end position="296"/>
    </location>
</feature>
<dbReference type="GO" id="GO:0031012">
    <property type="term" value="C:extracellular matrix"/>
    <property type="evidence" value="ECO:0007669"/>
    <property type="project" value="InterPro"/>
</dbReference>
<feature type="binding site" evidence="10">
    <location>
        <position position="228"/>
    </location>
    <ligand>
        <name>Ca(2+)</name>
        <dbReference type="ChEBI" id="CHEBI:29108"/>
        <label>1</label>
    </ligand>
</feature>
<feature type="binding site" evidence="10">
    <location>
        <position position="203"/>
    </location>
    <ligand>
        <name>Ca(2+)</name>
        <dbReference type="ChEBI" id="CHEBI:29108"/>
        <label>3</label>
    </ligand>
</feature>
<dbReference type="Pfam" id="PF00413">
    <property type="entry name" value="Peptidase_M10"/>
    <property type="match status" value="1"/>
</dbReference>
<feature type="binding site" evidence="10">
    <location>
        <position position="221"/>
    </location>
    <ligand>
        <name>Ca(2+)</name>
        <dbReference type="ChEBI" id="CHEBI:29108"/>
        <label>2</label>
    </ligand>
</feature>
<feature type="active site" evidence="9">
    <location>
        <position position="250"/>
    </location>
</feature>
<keyword evidence="15" id="KW-1185">Reference proteome</keyword>
<dbReference type="InterPro" id="IPR024079">
    <property type="entry name" value="MetalloPept_cat_dom_sf"/>
</dbReference>
<evidence type="ECO:0000256" key="8">
    <source>
        <dbReference type="ARBA" id="ARBA00023145"/>
    </source>
</evidence>
<evidence type="ECO:0000313" key="15">
    <source>
        <dbReference type="Proteomes" id="UP001329430"/>
    </source>
</evidence>
<name>A0AAN7V5W9_9COLE</name>
<keyword evidence="5" id="KW-0378">Hydrolase</keyword>
<dbReference type="GO" id="GO:0005615">
    <property type="term" value="C:extracellular space"/>
    <property type="evidence" value="ECO:0007669"/>
    <property type="project" value="TreeGrafter"/>
</dbReference>
<dbReference type="InterPro" id="IPR021158">
    <property type="entry name" value="Pept_M10A_Zn_BS"/>
</dbReference>
<feature type="binding site" evidence="10">
    <location>
        <position position="225"/>
    </location>
    <ligand>
        <name>Ca(2+)</name>
        <dbReference type="ChEBI" id="CHEBI:29108"/>
        <label>3</label>
    </ligand>
</feature>
<evidence type="ECO:0000256" key="7">
    <source>
        <dbReference type="ARBA" id="ARBA00023049"/>
    </source>
</evidence>
<feature type="region of interest" description="Disordered" evidence="11">
    <location>
        <begin position="299"/>
        <end position="338"/>
    </location>
</feature>
<keyword evidence="12" id="KW-0472">Membrane</keyword>
<feature type="binding site" evidence="10">
    <location>
        <position position="197"/>
    </location>
    <ligand>
        <name>Zn(2+)</name>
        <dbReference type="ChEBI" id="CHEBI:29105"/>
        <label>1</label>
    </ligand>
</feature>
<comment type="cofactor">
    <cofactor evidence="10">
        <name>Zn(2+)</name>
        <dbReference type="ChEBI" id="CHEBI:29105"/>
    </cofactor>
    <text evidence="10">Binds 2 Zn(2+) ions per subunit.</text>
</comment>
<evidence type="ECO:0000256" key="6">
    <source>
        <dbReference type="ARBA" id="ARBA00022833"/>
    </source>
</evidence>
<evidence type="ECO:0000256" key="4">
    <source>
        <dbReference type="ARBA" id="ARBA00022729"/>
    </source>
</evidence>
<evidence type="ECO:0000256" key="11">
    <source>
        <dbReference type="SAM" id="MobiDB-lite"/>
    </source>
</evidence>
<dbReference type="Pfam" id="PF01471">
    <property type="entry name" value="PG_binding_1"/>
    <property type="match status" value="1"/>
</dbReference>
<dbReference type="EMBL" id="JAVRBK010000007">
    <property type="protein sequence ID" value="KAK5641487.1"/>
    <property type="molecule type" value="Genomic_DNA"/>
</dbReference>
<feature type="compositionally biased region" description="Pro residues" evidence="11">
    <location>
        <begin position="307"/>
        <end position="324"/>
    </location>
</feature>
<keyword evidence="8" id="KW-0865">Zymogen</keyword>
<dbReference type="InterPro" id="IPR002477">
    <property type="entry name" value="Peptidoglycan-bd-like"/>
</dbReference>
<feature type="binding site" evidence="10">
    <location>
        <position position="223"/>
    </location>
    <ligand>
        <name>Zn(2+)</name>
        <dbReference type="ChEBI" id="CHEBI:29105"/>
        <label>1</label>
    </ligand>
</feature>
<keyword evidence="12" id="KW-0812">Transmembrane</keyword>
<evidence type="ECO:0000256" key="12">
    <source>
        <dbReference type="SAM" id="Phobius"/>
    </source>
</evidence>
<dbReference type="GO" id="GO:0006508">
    <property type="term" value="P:proteolysis"/>
    <property type="evidence" value="ECO:0007669"/>
    <property type="project" value="UniProtKB-KW"/>
</dbReference>
<dbReference type="InterPro" id="IPR036365">
    <property type="entry name" value="PGBD-like_sf"/>
</dbReference>
<dbReference type="PANTHER" id="PTHR10201">
    <property type="entry name" value="MATRIX METALLOPROTEINASE"/>
    <property type="match status" value="1"/>
</dbReference>
<feature type="binding site" evidence="10">
    <location>
        <position position="259"/>
    </location>
    <ligand>
        <name>Zn(2+)</name>
        <dbReference type="ChEBI" id="CHEBI:29105"/>
        <label>2</label>
        <note>catalytic</note>
    </ligand>
</feature>
<feature type="transmembrane region" description="Helical" evidence="12">
    <location>
        <begin position="22"/>
        <end position="42"/>
    </location>
</feature>
<sequence>MCDCNLFHNFINMLFNRLFKHFGSSFSVLLIILICALQGFAVPDRHKRELIEDDVQSYLMQFGYLTPMSTEAGALRTEESVRQAISELQQFSGLPVTGKLDEKTKMLMKKPRCGVPDIEPHNMRRKRFTIQGQKWPYNNITWSLRSTYLRDLDRYQVRYVFTKALEVWSKHSKLTFTEVDSDRADVLVYFHRYEHGDNFAFDGKGQILAHAFFPGSGRGGDAHFDLDESWIIHEDDTSDGTSLFHVAAHEFGHSLGLSHSSVEGALMFPWYQGMQNGFNYELPEDDRLGIQTLYGSQTDQMWGHNPPFHPPLQTPPPPTRPPTPRPHHQFGQDQHAERQDQIIQIIPKDLTTPKNRKIRDTLKNLTPKNQFIKNRCHPMSNTHIILTIAVETTRPNHLHVPKRPMTDTTRRNVQKPLRTHNDIQSTIIQTIILRKVQFLKPVILVTTLFRLFAERCSFLKIGISGVSAIEVLYLDIPLMLIVCGKIYRKT</sequence>
<dbReference type="PANTHER" id="PTHR10201:SF308">
    <property type="entry name" value="MATRIX METALLOPROTEINASE 2"/>
    <property type="match status" value="1"/>
</dbReference>
<dbReference type="GO" id="GO:0008270">
    <property type="term" value="F:zinc ion binding"/>
    <property type="evidence" value="ECO:0007669"/>
    <property type="project" value="InterPro"/>
</dbReference>
<keyword evidence="3 10" id="KW-0479">Metal-binding</keyword>
<comment type="caution">
    <text evidence="14">The sequence shown here is derived from an EMBL/GenBank/DDBJ whole genome shotgun (WGS) entry which is preliminary data.</text>
</comment>
<protein>
    <recommendedName>
        <fullName evidence="13">Peptidase metallopeptidase domain-containing protein</fullName>
    </recommendedName>
</protein>
<feature type="binding site" evidence="10">
    <location>
        <position position="151"/>
    </location>
    <ligand>
        <name>Ca(2+)</name>
        <dbReference type="ChEBI" id="CHEBI:29108"/>
        <label>1</label>
    </ligand>
</feature>
<dbReference type="PROSITE" id="PS00546">
    <property type="entry name" value="CYSTEINE_SWITCH"/>
    <property type="match status" value="1"/>
</dbReference>
<feature type="binding site" evidence="10">
    <location>
        <position position="219"/>
    </location>
    <ligand>
        <name>Ca(2+)</name>
        <dbReference type="ChEBI" id="CHEBI:29108"/>
        <label>2</label>
    </ligand>
</feature>
<dbReference type="SUPFAM" id="SSF47090">
    <property type="entry name" value="PGBD-like"/>
    <property type="match status" value="1"/>
</dbReference>
<dbReference type="GO" id="GO:0004222">
    <property type="term" value="F:metalloendopeptidase activity"/>
    <property type="evidence" value="ECO:0007669"/>
    <property type="project" value="InterPro"/>
</dbReference>
<dbReference type="InterPro" id="IPR006026">
    <property type="entry name" value="Peptidase_Metallo"/>
</dbReference>
<dbReference type="PRINTS" id="PR00138">
    <property type="entry name" value="MATRIXIN"/>
</dbReference>
<dbReference type="CDD" id="cd04278">
    <property type="entry name" value="ZnMc_MMP"/>
    <property type="match status" value="1"/>
</dbReference>
<dbReference type="GO" id="GO:0030574">
    <property type="term" value="P:collagen catabolic process"/>
    <property type="evidence" value="ECO:0007669"/>
    <property type="project" value="TreeGrafter"/>
</dbReference>
<gene>
    <name evidence="14" type="ORF">RI129_010034</name>
</gene>
<dbReference type="FunFam" id="3.40.390.10:FF:000022">
    <property type="entry name" value="Matrix metalloproteinase 1, isoform C"/>
    <property type="match status" value="1"/>
</dbReference>
<dbReference type="InterPro" id="IPR033739">
    <property type="entry name" value="M10A_MMP"/>
</dbReference>
<dbReference type="GO" id="GO:0030198">
    <property type="term" value="P:extracellular matrix organization"/>
    <property type="evidence" value="ECO:0007669"/>
    <property type="project" value="TreeGrafter"/>
</dbReference>
<keyword evidence="6 10" id="KW-0862">Zinc</keyword>
<dbReference type="SUPFAM" id="SSF55486">
    <property type="entry name" value="Metalloproteases ('zincins'), catalytic domain"/>
    <property type="match status" value="1"/>
</dbReference>
<comment type="similarity">
    <text evidence="1">Belongs to the peptidase M10A family.</text>
</comment>
<evidence type="ECO:0000259" key="13">
    <source>
        <dbReference type="SMART" id="SM00235"/>
    </source>
</evidence>
<keyword evidence="10" id="KW-0106">Calcium</keyword>
<reference evidence="14 15" key="1">
    <citation type="journal article" date="2024" name="Insects">
        <title>An Improved Chromosome-Level Genome Assembly of the Firefly Pyrocoelia pectoralis.</title>
        <authorList>
            <person name="Fu X."/>
            <person name="Meyer-Rochow V.B."/>
            <person name="Ballantyne L."/>
            <person name="Zhu X."/>
        </authorList>
    </citation>
    <scope>NUCLEOTIDE SEQUENCE [LARGE SCALE GENOMIC DNA]</scope>
    <source>
        <strain evidence="14">XCY_ONT2</strain>
    </source>
</reference>
<evidence type="ECO:0000256" key="10">
    <source>
        <dbReference type="PIRSR" id="PIRSR621190-2"/>
    </source>
</evidence>
<dbReference type="Gene3D" id="3.40.390.10">
    <property type="entry name" value="Collagenase (Catalytic Domain)"/>
    <property type="match status" value="1"/>
</dbReference>
<evidence type="ECO:0000313" key="14">
    <source>
        <dbReference type="EMBL" id="KAK5641487.1"/>
    </source>
</evidence>
<feature type="binding site" evidence="10">
    <location>
        <position position="202"/>
    </location>
    <ligand>
        <name>Ca(2+)</name>
        <dbReference type="ChEBI" id="CHEBI:29108"/>
        <label>3</label>
    </ligand>
</feature>
<dbReference type="Proteomes" id="UP001329430">
    <property type="component" value="Chromosome 7"/>
</dbReference>
<keyword evidence="12" id="KW-1133">Transmembrane helix</keyword>
<dbReference type="InterPro" id="IPR001818">
    <property type="entry name" value="Pept_M10_metallopeptidase"/>
</dbReference>
<evidence type="ECO:0000256" key="2">
    <source>
        <dbReference type="ARBA" id="ARBA00022670"/>
    </source>
</evidence>
<keyword evidence="2" id="KW-0645">Protease</keyword>
<dbReference type="InterPro" id="IPR021190">
    <property type="entry name" value="Pept_M10A"/>
</dbReference>
<evidence type="ECO:0000256" key="5">
    <source>
        <dbReference type="ARBA" id="ARBA00022801"/>
    </source>
</evidence>
<feature type="binding site" evidence="10">
    <location>
        <position position="228"/>
    </location>
    <ligand>
        <name>Ca(2+)</name>
        <dbReference type="ChEBI" id="CHEBI:29108"/>
        <label>3</label>
    </ligand>
</feature>
<keyword evidence="7" id="KW-0482">Metalloprotease</keyword>
<organism evidence="14 15">
    <name type="scientific">Pyrocoelia pectoralis</name>
    <dbReference type="NCBI Taxonomy" id="417401"/>
    <lineage>
        <taxon>Eukaryota</taxon>
        <taxon>Metazoa</taxon>
        <taxon>Ecdysozoa</taxon>
        <taxon>Arthropoda</taxon>
        <taxon>Hexapoda</taxon>
        <taxon>Insecta</taxon>
        <taxon>Pterygota</taxon>
        <taxon>Neoptera</taxon>
        <taxon>Endopterygota</taxon>
        <taxon>Coleoptera</taxon>
        <taxon>Polyphaga</taxon>
        <taxon>Elateriformia</taxon>
        <taxon>Elateroidea</taxon>
        <taxon>Lampyridae</taxon>
        <taxon>Lampyrinae</taxon>
        <taxon>Pyrocoelia</taxon>
    </lineage>
</organism>
<feature type="binding site" evidence="10">
    <location>
        <position position="267"/>
    </location>
    <ligand>
        <name>Zn(2+)</name>
        <dbReference type="ChEBI" id="CHEBI:29105"/>
        <label>2</label>
        <note>catalytic</note>
    </ligand>
</feature>
<evidence type="ECO:0000256" key="1">
    <source>
        <dbReference type="ARBA" id="ARBA00010370"/>
    </source>
</evidence>
<dbReference type="AlphaFoldDB" id="A0AAN7V5W9"/>
<feature type="binding site" description="in inhibited form" evidence="10">
    <location>
        <position position="113"/>
    </location>
    <ligand>
        <name>Zn(2+)</name>
        <dbReference type="ChEBI" id="CHEBI:29105"/>
        <label>2</label>
        <note>catalytic</note>
    </ligand>
</feature>
<evidence type="ECO:0000256" key="9">
    <source>
        <dbReference type="PIRSR" id="PIRSR621190-1"/>
    </source>
</evidence>
<comment type="cofactor">
    <cofactor evidence="10">
        <name>Ca(2+)</name>
        <dbReference type="ChEBI" id="CHEBI:29108"/>
    </cofactor>
    <text evidence="10">Can bind about 5 Ca(2+) ions per subunit.</text>
</comment>
<keyword evidence="4" id="KW-0732">Signal</keyword>
<feature type="binding site" evidence="10">
    <location>
        <position position="253"/>
    </location>
    <ligand>
        <name>Zn(2+)</name>
        <dbReference type="ChEBI" id="CHEBI:29105"/>
        <label>2</label>
        <note>catalytic</note>
    </ligand>
</feature>
<feature type="binding site" evidence="10">
    <location>
        <position position="185"/>
    </location>
    <ligand>
        <name>Ca(2+)</name>
        <dbReference type="ChEBI" id="CHEBI:29108"/>
        <label>2</label>
    </ligand>
</feature>
<dbReference type="SMART" id="SM00235">
    <property type="entry name" value="ZnMc"/>
    <property type="match status" value="1"/>
</dbReference>
<feature type="binding site" evidence="10">
    <location>
        <position position="249"/>
    </location>
    <ligand>
        <name>Zn(2+)</name>
        <dbReference type="ChEBI" id="CHEBI:29105"/>
        <label>2</label>
        <note>catalytic</note>
    </ligand>
</feature>
<feature type="binding site" evidence="10">
    <location>
        <position position="210"/>
    </location>
    <ligand>
        <name>Zn(2+)</name>
        <dbReference type="ChEBI" id="CHEBI:29105"/>
        <label>1</label>
    </ligand>
</feature>
<feature type="binding site" evidence="10">
    <location>
        <position position="195"/>
    </location>
    <ligand>
        <name>Zn(2+)</name>
        <dbReference type="ChEBI" id="CHEBI:29105"/>
        <label>1</label>
    </ligand>
</feature>